<organism evidence="1 2">
    <name type="scientific">Candida boidinii</name>
    <name type="common">Yeast</name>
    <dbReference type="NCBI Taxonomy" id="5477"/>
    <lineage>
        <taxon>Eukaryota</taxon>
        <taxon>Fungi</taxon>
        <taxon>Dikarya</taxon>
        <taxon>Ascomycota</taxon>
        <taxon>Saccharomycotina</taxon>
        <taxon>Pichiomycetes</taxon>
        <taxon>Pichiales</taxon>
        <taxon>Pichiaceae</taxon>
        <taxon>Ogataea</taxon>
        <taxon>Ogataea/Candida clade</taxon>
    </lineage>
</organism>
<evidence type="ECO:0000313" key="2">
    <source>
        <dbReference type="Proteomes" id="UP001165120"/>
    </source>
</evidence>
<reference evidence="1" key="1">
    <citation type="submission" date="2023-04" db="EMBL/GenBank/DDBJ databases">
        <title>Candida boidinii NBRC 10035.</title>
        <authorList>
            <person name="Ichikawa N."/>
            <person name="Sato H."/>
            <person name="Tonouchi N."/>
        </authorList>
    </citation>
    <scope>NUCLEOTIDE SEQUENCE</scope>
    <source>
        <strain evidence="1">NBRC 10035</strain>
    </source>
</reference>
<dbReference type="Proteomes" id="UP001165120">
    <property type="component" value="Unassembled WGS sequence"/>
</dbReference>
<keyword evidence="2" id="KW-1185">Reference proteome</keyword>
<sequence length="83" mass="8581">MGRRSCDGDWGCTCGEWDGGGQCGDRSANDDLWNGLRSSTGGDDGFGGDGDGCCTCGTWDGCGQCGDWSGHNDLWNSDRSSTG</sequence>
<accession>A0A9W6T8P1</accession>
<protein>
    <submittedName>
        <fullName evidence="1">Unnamed protein product</fullName>
    </submittedName>
</protein>
<comment type="caution">
    <text evidence="1">The sequence shown here is derived from an EMBL/GenBank/DDBJ whole genome shotgun (WGS) entry which is preliminary data.</text>
</comment>
<dbReference type="EMBL" id="BSXN01005373">
    <property type="protein sequence ID" value="GME82653.1"/>
    <property type="molecule type" value="Genomic_DNA"/>
</dbReference>
<evidence type="ECO:0000313" key="1">
    <source>
        <dbReference type="EMBL" id="GME82653.1"/>
    </source>
</evidence>
<dbReference type="AlphaFoldDB" id="A0A9W6T8P1"/>
<name>A0A9W6T8P1_CANBO</name>
<proteinExistence type="predicted"/>
<gene>
    <name evidence="1" type="ORF">Cboi02_000681300</name>
</gene>